<evidence type="ECO:0000256" key="1">
    <source>
        <dbReference type="ARBA" id="ARBA00023015"/>
    </source>
</evidence>
<evidence type="ECO:0000313" key="8">
    <source>
        <dbReference type="EMBL" id="SEU38823.1"/>
    </source>
</evidence>
<accession>A0A511TEU4</accession>
<name>A0A511TEU4_MYXFU</name>
<reference evidence="7 10" key="2">
    <citation type="submission" date="2019-07" db="EMBL/GenBank/DDBJ databases">
        <title>Whole genome shotgun sequence of Myxococcus fulvus NBRC 100333.</title>
        <authorList>
            <person name="Hosoyama A."/>
            <person name="Uohara A."/>
            <person name="Ohji S."/>
            <person name="Ichikawa N."/>
        </authorList>
    </citation>
    <scope>NUCLEOTIDE SEQUENCE [LARGE SCALE GENOMIC DNA]</scope>
    <source>
        <strain evidence="7 10">NBRC 100333</strain>
    </source>
</reference>
<evidence type="ECO:0000256" key="2">
    <source>
        <dbReference type="ARBA" id="ARBA00023125"/>
    </source>
</evidence>
<dbReference type="PROSITE" id="PS50977">
    <property type="entry name" value="HTH_TETR_2"/>
    <property type="match status" value="1"/>
</dbReference>
<keyword evidence="3" id="KW-0804">Transcription</keyword>
<evidence type="ECO:0000256" key="3">
    <source>
        <dbReference type="ARBA" id="ARBA00023163"/>
    </source>
</evidence>
<dbReference type="InterPro" id="IPR001647">
    <property type="entry name" value="HTH_TetR"/>
</dbReference>
<dbReference type="GO" id="GO:0045892">
    <property type="term" value="P:negative regulation of DNA-templated transcription"/>
    <property type="evidence" value="ECO:0007669"/>
    <property type="project" value="InterPro"/>
</dbReference>
<proteinExistence type="predicted"/>
<dbReference type="RefSeq" id="WP_074958451.1">
    <property type="nucleotide sequence ID" value="NZ_BJXR01000050.1"/>
</dbReference>
<reference evidence="8 9" key="1">
    <citation type="submission" date="2016-10" db="EMBL/GenBank/DDBJ databases">
        <authorList>
            <person name="Varghese N."/>
            <person name="Submissions S."/>
        </authorList>
    </citation>
    <scope>NUCLEOTIDE SEQUENCE [LARGE SCALE GENOMIC DNA]</scope>
    <source>
        <strain evidence="8 9">DSM 16525</strain>
    </source>
</reference>
<protein>
    <submittedName>
        <fullName evidence="8">Transcriptional regulator, TetR family</fullName>
    </submittedName>
</protein>
<dbReference type="Pfam" id="PF00440">
    <property type="entry name" value="TetR_N"/>
    <property type="match status" value="1"/>
</dbReference>
<evidence type="ECO:0000313" key="9">
    <source>
        <dbReference type="Proteomes" id="UP000183760"/>
    </source>
</evidence>
<dbReference type="InterPro" id="IPR009057">
    <property type="entry name" value="Homeodomain-like_sf"/>
</dbReference>
<dbReference type="InterPro" id="IPR036271">
    <property type="entry name" value="Tet_transcr_reg_TetR-rel_C_sf"/>
</dbReference>
<dbReference type="EMBL" id="FOIB01000013">
    <property type="protein sequence ID" value="SEU38823.1"/>
    <property type="molecule type" value="Genomic_DNA"/>
</dbReference>
<dbReference type="Gene3D" id="1.10.357.10">
    <property type="entry name" value="Tetracycline Repressor, domain 2"/>
    <property type="match status" value="1"/>
</dbReference>
<dbReference type="EMBL" id="BJXR01000050">
    <property type="protein sequence ID" value="GEN11922.1"/>
    <property type="molecule type" value="Genomic_DNA"/>
</dbReference>
<dbReference type="PANTHER" id="PTHR30055">
    <property type="entry name" value="HTH-TYPE TRANSCRIPTIONAL REGULATOR RUTR"/>
    <property type="match status" value="1"/>
</dbReference>
<sequence>MKTPKPRGRPPRLSGPLVIETAAKLVRENGLRNLSMRALADRLGATPMAFYHHVGDRDALVAHVVEHIFEQLVLPDASLAPLDWLREVAMRVRALGLEHRGVMDFLLEEGPAVHGALVVLDRTVTKLHEAGVPWNEAGDLHNTFFSWLAGTIRRQEQWAARQKDEPPPLQRFHAAALALPATDYPGVAQTLARMRTLDVEAEFQNSLDFMLEGVSRRIEQHRADARPARKPLTRRLARKAVHTHPRDR</sequence>
<keyword evidence="2 4" id="KW-0238">DNA-binding</keyword>
<dbReference type="InterPro" id="IPR050109">
    <property type="entry name" value="HTH-type_TetR-like_transc_reg"/>
</dbReference>
<gene>
    <name evidence="7" type="ORF">MFU01_69590</name>
    <name evidence="8" type="ORF">SAMN05443572_113212</name>
</gene>
<dbReference type="SUPFAM" id="SSF48498">
    <property type="entry name" value="Tetracyclin repressor-like, C-terminal domain"/>
    <property type="match status" value="1"/>
</dbReference>
<dbReference type="Pfam" id="PF02909">
    <property type="entry name" value="TetR_C_1"/>
    <property type="match status" value="1"/>
</dbReference>
<dbReference type="Proteomes" id="UP000183760">
    <property type="component" value="Unassembled WGS sequence"/>
</dbReference>
<comment type="caution">
    <text evidence="7">The sequence shown here is derived from an EMBL/GenBank/DDBJ whole genome shotgun (WGS) entry which is preliminary data.</text>
</comment>
<evidence type="ECO:0000313" key="10">
    <source>
        <dbReference type="Proteomes" id="UP000321514"/>
    </source>
</evidence>
<dbReference type="PANTHER" id="PTHR30055:SF151">
    <property type="entry name" value="TRANSCRIPTIONAL REGULATORY PROTEIN"/>
    <property type="match status" value="1"/>
</dbReference>
<dbReference type="AlphaFoldDB" id="A0A511TEU4"/>
<feature type="DNA-binding region" description="H-T-H motif" evidence="4">
    <location>
        <begin position="35"/>
        <end position="54"/>
    </location>
</feature>
<organism evidence="7 10">
    <name type="scientific">Myxococcus fulvus</name>
    <dbReference type="NCBI Taxonomy" id="33"/>
    <lineage>
        <taxon>Bacteria</taxon>
        <taxon>Pseudomonadati</taxon>
        <taxon>Myxococcota</taxon>
        <taxon>Myxococcia</taxon>
        <taxon>Myxococcales</taxon>
        <taxon>Cystobacterineae</taxon>
        <taxon>Myxococcaceae</taxon>
        <taxon>Myxococcus</taxon>
    </lineage>
</organism>
<keyword evidence="1" id="KW-0805">Transcription regulation</keyword>
<dbReference type="GO" id="GO:0003700">
    <property type="term" value="F:DNA-binding transcription factor activity"/>
    <property type="evidence" value="ECO:0007669"/>
    <property type="project" value="TreeGrafter"/>
</dbReference>
<dbReference type="SUPFAM" id="SSF46689">
    <property type="entry name" value="Homeodomain-like"/>
    <property type="match status" value="1"/>
</dbReference>
<evidence type="ECO:0000313" key="7">
    <source>
        <dbReference type="EMBL" id="GEN11922.1"/>
    </source>
</evidence>
<feature type="domain" description="HTH tetR-type" evidence="6">
    <location>
        <begin position="12"/>
        <end position="72"/>
    </location>
</feature>
<dbReference type="OrthoDB" id="5507265at2"/>
<evidence type="ECO:0000256" key="5">
    <source>
        <dbReference type="SAM" id="MobiDB-lite"/>
    </source>
</evidence>
<dbReference type="Proteomes" id="UP000321514">
    <property type="component" value="Unassembled WGS sequence"/>
</dbReference>
<dbReference type="GO" id="GO:0000976">
    <property type="term" value="F:transcription cis-regulatory region binding"/>
    <property type="evidence" value="ECO:0007669"/>
    <property type="project" value="TreeGrafter"/>
</dbReference>
<feature type="compositionally biased region" description="Basic residues" evidence="5">
    <location>
        <begin position="228"/>
        <end position="248"/>
    </location>
</feature>
<evidence type="ECO:0000259" key="6">
    <source>
        <dbReference type="PROSITE" id="PS50977"/>
    </source>
</evidence>
<dbReference type="InterPro" id="IPR004111">
    <property type="entry name" value="Repressor_TetR_C"/>
</dbReference>
<evidence type="ECO:0000256" key="4">
    <source>
        <dbReference type="PROSITE-ProRule" id="PRU00335"/>
    </source>
</evidence>
<feature type="region of interest" description="Disordered" evidence="5">
    <location>
        <begin position="221"/>
        <end position="248"/>
    </location>
</feature>
<dbReference type="STRING" id="1334629.MFUL124B02_10815"/>
<keyword evidence="9" id="KW-1185">Reference proteome</keyword>